<keyword evidence="4 6" id="KW-1133">Transmembrane helix</keyword>
<dbReference type="Pfam" id="PF02653">
    <property type="entry name" value="BPD_transp_2"/>
    <property type="match status" value="1"/>
</dbReference>
<protein>
    <recommendedName>
        <fullName evidence="9">Nucleoside ABC transporter, permease protein 2</fullName>
    </recommendedName>
</protein>
<dbReference type="InterPro" id="IPR001851">
    <property type="entry name" value="ABC_transp_permease"/>
</dbReference>
<keyword evidence="5 6" id="KW-0472">Membrane</keyword>
<sequence>MNWAFFGSLLSGTIMYGVPLLYTTLGEVIGQRAGMVNLGLEGLLLLGASVGFAVTVETGDPWLGLGGAAMAGALFNLVYAFLVVTRKANQLASGLTVMFFGMGISAMVGRAYVGSGVAGLARYQIPGVTVFPWVTRTMFNYDLVVYLAVPVAVLVWWALYRTRWGLSLRAVGENPSAAFAAGRRIGALKYQAALTCGFLAGLAGAHLSVALARTWTEGMTGGRGFVAVALVIFSKWHPLRAIVGALLFGGAVTLQLQLQAMGAGVSPFLLNMIPYVLTLGVLLAWSGARRFAAPGALGRAYLGEE</sequence>
<dbReference type="CDD" id="cd06580">
    <property type="entry name" value="TM_PBP1_transp_TpRbsC_like"/>
    <property type="match status" value="1"/>
</dbReference>
<evidence type="ECO:0000313" key="7">
    <source>
        <dbReference type="EMBL" id="QAA76515.1"/>
    </source>
</evidence>
<reference evidence="8" key="1">
    <citation type="submission" date="2018-12" db="EMBL/GenBank/DDBJ databases">
        <title>Complete genome sequence of an uncultured bacterium of the candidate phylum Bipolaricaulota.</title>
        <authorList>
            <person name="Kadnikov V.V."/>
            <person name="Mardanov A.V."/>
            <person name="Beletsky A.V."/>
            <person name="Frank Y.A."/>
            <person name="Karnachuk O.V."/>
            <person name="Ravin N.V."/>
        </authorList>
    </citation>
    <scope>NUCLEOTIDE SEQUENCE [LARGE SCALE GENOMIC DNA]</scope>
</reference>
<evidence type="ECO:0000256" key="4">
    <source>
        <dbReference type="ARBA" id="ARBA00022989"/>
    </source>
</evidence>
<accession>A0A410FTV1</accession>
<feature type="transmembrane region" description="Helical" evidence="6">
    <location>
        <begin position="143"/>
        <end position="160"/>
    </location>
</feature>
<proteinExistence type="predicted"/>
<dbReference type="PANTHER" id="PTHR43370:SF2">
    <property type="entry name" value="ABC TRANSPORTER PERMEASE PROTEIN"/>
    <property type="match status" value="1"/>
</dbReference>
<evidence type="ECO:0000256" key="3">
    <source>
        <dbReference type="ARBA" id="ARBA00022692"/>
    </source>
</evidence>
<dbReference type="KEGG" id="bih:BIP78_0749"/>
<organism evidence="7 8">
    <name type="scientific">Bipolaricaulis sibiricus</name>
    <dbReference type="NCBI Taxonomy" id="2501609"/>
    <lineage>
        <taxon>Bacteria</taxon>
        <taxon>Candidatus Bipolaricaulota</taxon>
        <taxon>Candidatus Bipolaricaulia</taxon>
        <taxon>Candidatus Bipolaricaulales</taxon>
        <taxon>Candidatus Bipolaricaulaceae</taxon>
        <taxon>Candidatus Bipolaricaulis</taxon>
    </lineage>
</organism>
<dbReference type="Proteomes" id="UP000287233">
    <property type="component" value="Chromosome"/>
</dbReference>
<dbReference type="EMBL" id="CP034928">
    <property type="protein sequence ID" value="QAA76515.1"/>
    <property type="molecule type" value="Genomic_DNA"/>
</dbReference>
<dbReference type="PANTHER" id="PTHR43370">
    <property type="entry name" value="SUGAR ABC TRANSPORTER INTEGRAL MEMBRANE PROTEIN-RELATED"/>
    <property type="match status" value="1"/>
</dbReference>
<feature type="transmembrane region" description="Helical" evidence="6">
    <location>
        <begin position="6"/>
        <end position="25"/>
    </location>
</feature>
<feature type="transmembrane region" description="Helical" evidence="6">
    <location>
        <begin position="192"/>
        <end position="216"/>
    </location>
</feature>
<feature type="transmembrane region" description="Helical" evidence="6">
    <location>
        <begin position="268"/>
        <end position="288"/>
    </location>
</feature>
<evidence type="ECO:0000313" key="8">
    <source>
        <dbReference type="Proteomes" id="UP000287233"/>
    </source>
</evidence>
<evidence type="ECO:0008006" key="9">
    <source>
        <dbReference type="Google" id="ProtNLM"/>
    </source>
</evidence>
<evidence type="ECO:0000256" key="1">
    <source>
        <dbReference type="ARBA" id="ARBA00004651"/>
    </source>
</evidence>
<feature type="transmembrane region" description="Helical" evidence="6">
    <location>
        <begin position="37"/>
        <end position="56"/>
    </location>
</feature>
<dbReference type="GO" id="GO:0022857">
    <property type="term" value="F:transmembrane transporter activity"/>
    <property type="evidence" value="ECO:0007669"/>
    <property type="project" value="InterPro"/>
</dbReference>
<comment type="subcellular location">
    <subcellularLocation>
        <location evidence="1">Cell membrane</location>
        <topology evidence="1">Multi-pass membrane protein</topology>
    </subcellularLocation>
</comment>
<feature type="transmembrane region" description="Helical" evidence="6">
    <location>
        <begin position="91"/>
        <end position="113"/>
    </location>
</feature>
<feature type="transmembrane region" description="Helical" evidence="6">
    <location>
        <begin position="236"/>
        <end position="256"/>
    </location>
</feature>
<gene>
    <name evidence="7" type="ORF">BIP78_0749</name>
</gene>
<keyword evidence="3 6" id="KW-0812">Transmembrane</keyword>
<dbReference type="AlphaFoldDB" id="A0A410FTV1"/>
<evidence type="ECO:0000256" key="6">
    <source>
        <dbReference type="SAM" id="Phobius"/>
    </source>
</evidence>
<evidence type="ECO:0000256" key="5">
    <source>
        <dbReference type="ARBA" id="ARBA00023136"/>
    </source>
</evidence>
<evidence type="ECO:0000256" key="2">
    <source>
        <dbReference type="ARBA" id="ARBA00022475"/>
    </source>
</evidence>
<dbReference type="GO" id="GO:0005886">
    <property type="term" value="C:plasma membrane"/>
    <property type="evidence" value="ECO:0007669"/>
    <property type="project" value="UniProtKB-SubCell"/>
</dbReference>
<keyword evidence="2" id="KW-1003">Cell membrane</keyword>
<feature type="transmembrane region" description="Helical" evidence="6">
    <location>
        <begin position="62"/>
        <end position="84"/>
    </location>
</feature>
<name>A0A410FTV1_BIPS1</name>